<proteinExistence type="inferred from homology"/>
<organism evidence="12 13">
    <name type="scientific">Methyloversatilis universalis (strain ATCC BAA-1314 / DSM 25237 / JCM 13912 / CCUG 52030 / FAM5)</name>
    <dbReference type="NCBI Taxonomy" id="1000565"/>
    <lineage>
        <taxon>Bacteria</taxon>
        <taxon>Pseudomonadati</taxon>
        <taxon>Pseudomonadota</taxon>
        <taxon>Betaproteobacteria</taxon>
        <taxon>Nitrosomonadales</taxon>
        <taxon>Sterolibacteriaceae</taxon>
        <taxon>Methyloversatilis</taxon>
    </lineage>
</organism>
<feature type="transmembrane region" description="Helical" evidence="11">
    <location>
        <begin position="281"/>
        <end position="307"/>
    </location>
</feature>
<dbReference type="NCBIfam" id="TIGR02210">
    <property type="entry name" value="rodA_shape"/>
    <property type="match status" value="1"/>
</dbReference>
<feature type="transmembrane region" description="Helical" evidence="11">
    <location>
        <begin position="26"/>
        <end position="44"/>
    </location>
</feature>
<dbReference type="PANTHER" id="PTHR30474:SF1">
    <property type="entry name" value="PEPTIDOGLYCAN GLYCOSYLTRANSFERASE MRDB"/>
    <property type="match status" value="1"/>
</dbReference>
<evidence type="ECO:0000256" key="3">
    <source>
        <dbReference type="ARBA" id="ARBA00022676"/>
    </source>
</evidence>
<dbReference type="InterPro" id="IPR011923">
    <property type="entry name" value="RodA/MrdB"/>
</dbReference>
<dbReference type="GO" id="GO:0008360">
    <property type="term" value="P:regulation of cell shape"/>
    <property type="evidence" value="ECO:0007669"/>
    <property type="project" value="UniProtKB-KW"/>
</dbReference>
<evidence type="ECO:0000256" key="6">
    <source>
        <dbReference type="ARBA" id="ARBA00022960"/>
    </source>
</evidence>
<evidence type="ECO:0000256" key="5">
    <source>
        <dbReference type="ARBA" id="ARBA00022692"/>
    </source>
</evidence>
<dbReference type="Proteomes" id="UP000005019">
    <property type="component" value="Unassembled WGS sequence"/>
</dbReference>
<feature type="transmembrane region" description="Helical" evidence="11">
    <location>
        <begin position="358"/>
        <end position="377"/>
    </location>
</feature>
<feature type="transmembrane region" description="Helical" evidence="11">
    <location>
        <begin position="167"/>
        <end position="184"/>
    </location>
</feature>
<protein>
    <recommendedName>
        <fullName evidence="11">Peptidoglycan glycosyltransferase MrdB</fullName>
        <shortName evidence="11">PGT</shortName>
        <ecNumber evidence="11">2.4.99.28</ecNumber>
    </recommendedName>
    <alternativeName>
        <fullName evidence="11">Cell elongation protein RodA</fullName>
    </alternativeName>
    <alternativeName>
        <fullName evidence="11">Cell wall polymerase</fullName>
    </alternativeName>
    <alternativeName>
        <fullName evidence="11">Peptidoglycan polymerase</fullName>
        <shortName evidence="11">PG polymerase</shortName>
    </alternativeName>
</protein>
<dbReference type="GO" id="GO:0009252">
    <property type="term" value="P:peptidoglycan biosynthetic process"/>
    <property type="evidence" value="ECO:0007669"/>
    <property type="project" value="UniProtKB-UniRule"/>
</dbReference>
<comment type="subcellular location">
    <subcellularLocation>
        <location evidence="11">Cell inner membrane</location>
        <topology evidence="11">Multi-pass membrane protein</topology>
    </subcellularLocation>
    <subcellularLocation>
        <location evidence="1">Membrane</location>
        <topology evidence="1">Multi-pass membrane protein</topology>
    </subcellularLocation>
</comment>
<dbReference type="UniPathway" id="UPA00219"/>
<dbReference type="InterPro" id="IPR018365">
    <property type="entry name" value="Cell_cycle_FtsW-rel_CS"/>
</dbReference>
<keyword evidence="13" id="KW-1185">Reference proteome</keyword>
<keyword evidence="2 11" id="KW-1003">Cell membrane</keyword>
<evidence type="ECO:0000256" key="4">
    <source>
        <dbReference type="ARBA" id="ARBA00022679"/>
    </source>
</evidence>
<keyword evidence="3 11" id="KW-0328">Glycosyltransferase</keyword>
<name>F5RFT3_METUF</name>
<dbReference type="PROSITE" id="PS00428">
    <property type="entry name" value="FTSW_RODA_SPOVE"/>
    <property type="match status" value="1"/>
</dbReference>
<keyword evidence="5 11" id="KW-0812">Transmembrane</keyword>
<comment type="caution">
    <text evidence="12">The sequence shown here is derived from an EMBL/GenBank/DDBJ whole genome shotgun (WGS) entry which is preliminary data.</text>
</comment>
<dbReference type="GO" id="GO:0051301">
    <property type="term" value="P:cell division"/>
    <property type="evidence" value="ECO:0007669"/>
    <property type="project" value="InterPro"/>
</dbReference>
<evidence type="ECO:0000256" key="10">
    <source>
        <dbReference type="ARBA" id="ARBA00023316"/>
    </source>
</evidence>
<keyword evidence="10 11" id="KW-0961">Cell wall biogenesis/degradation</keyword>
<dbReference type="eggNOG" id="COG0772">
    <property type="taxonomic scope" value="Bacteria"/>
</dbReference>
<keyword evidence="4 11" id="KW-0808">Transferase</keyword>
<feature type="transmembrane region" description="Helical" evidence="11">
    <location>
        <begin position="80"/>
        <end position="99"/>
    </location>
</feature>
<dbReference type="OrthoDB" id="9768187at2"/>
<dbReference type="GO" id="GO:0071555">
    <property type="term" value="P:cell wall organization"/>
    <property type="evidence" value="ECO:0007669"/>
    <property type="project" value="UniProtKB-KW"/>
</dbReference>
<feature type="transmembrane region" description="Helical" evidence="11">
    <location>
        <begin position="319"/>
        <end position="338"/>
    </location>
</feature>
<accession>F5RFT3</accession>
<evidence type="ECO:0000313" key="13">
    <source>
        <dbReference type="Proteomes" id="UP000005019"/>
    </source>
</evidence>
<evidence type="ECO:0000256" key="2">
    <source>
        <dbReference type="ARBA" id="ARBA00022475"/>
    </source>
</evidence>
<keyword evidence="11" id="KW-0997">Cell inner membrane</keyword>
<feature type="transmembrane region" description="Helical" evidence="11">
    <location>
        <begin position="143"/>
        <end position="161"/>
    </location>
</feature>
<dbReference type="AlphaFoldDB" id="F5RFT3"/>
<evidence type="ECO:0000256" key="11">
    <source>
        <dbReference type="HAMAP-Rule" id="MF_02079"/>
    </source>
</evidence>
<comment type="pathway">
    <text evidence="11">Cell wall biogenesis; peptidoglycan biosynthesis.</text>
</comment>
<evidence type="ECO:0000256" key="7">
    <source>
        <dbReference type="ARBA" id="ARBA00022984"/>
    </source>
</evidence>
<dbReference type="Pfam" id="PF01098">
    <property type="entry name" value="FTSW_RODA_SPOVE"/>
    <property type="match status" value="1"/>
</dbReference>
<keyword evidence="7 11" id="KW-0573">Peptidoglycan synthesis</keyword>
<dbReference type="STRING" id="1000565.METUNv1_03170"/>
<dbReference type="InterPro" id="IPR001182">
    <property type="entry name" value="FtsW/RodA"/>
</dbReference>
<dbReference type="GO" id="GO:0008955">
    <property type="term" value="F:peptidoglycan glycosyltransferase activity"/>
    <property type="evidence" value="ECO:0007669"/>
    <property type="project" value="UniProtKB-UniRule"/>
</dbReference>
<dbReference type="EMBL" id="AFHG01000056">
    <property type="protein sequence ID" value="EGK70609.1"/>
    <property type="molecule type" value="Genomic_DNA"/>
</dbReference>
<evidence type="ECO:0000313" key="12">
    <source>
        <dbReference type="EMBL" id="EGK70609.1"/>
    </source>
</evidence>
<dbReference type="GO" id="GO:0005886">
    <property type="term" value="C:plasma membrane"/>
    <property type="evidence" value="ECO:0007669"/>
    <property type="project" value="UniProtKB-SubCell"/>
</dbReference>
<dbReference type="EC" id="2.4.99.28" evidence="11"/>
<evidence type="ECO:0000256" key="1">
    <source>
        <dbReference type="ARBA" id="ARBA00004141"/>
    </source>
</evidence>
<dbReference type="RefSeq" id="WP_008063373.1">
    <property type="nucleotide sequence ID" value="NZ_AFHG01000056.1"/>
</dbReference>
<evidence type="ECO:0000256" key="9">
    <source>
        <dbReference type="ARBA" id="ARBA00023136"/>
    </source>
</evidence>
<keyword evidence="6 11" id="KW-0133">Cell shape</keyword>
<dbReference type="GO" id="GO:0015648">
    <property type="term" value="F:lipid-linked peptidoglycan transporter activity"/>
    <property type="evidence" value="ECO:0007669"/>
    <property type="project" value="TreeGrafter"/>
</dbReference>
<comment type="function">
    <text evidence="11">Peptidoglycan polymerase that is essential for cell wall elongation.</text>
</comment>
<comment type="similarity">
    <text evidence="11">Belongs to the SEDS family. MrdB/RodA subfamily.</text>
</comment>
<feature type="transmembrane region" description="Helical" evidence="11">
    <location>
        <begin position="189"/>
        <end position="206"/>
    </location>
</feature>
<evidence type="ECO:0000256" key="8">
    <source>
        <dbReference type="ARBA" id="ARBA00022989"/>
    </source>
</evidence>
<keyword evidence="9 11" id="KW-0472">Membrane</keyword>
<gene>
    <name evidence="11" type="primary">mrdB</name>
    <name evidence="11" type="synonym">rodA</name>
    <name evidence="12" type="ORF">METUNv1_03170</name>
</gene>
<dbReference type="HAMAP" id="MF_02079">
    <property type="entry name" value="PGT_RodA"/>
    <property type="match status" value="1"/>
</dbReference>
<feature type="transmembrane region" description="Helical" evidence="11">
    <location>
        <begin position="56"/>
        <end position="74"/>
    </location>
</feature>
<sequence length="386" mass="41746">MQLTASKWSAVRERIGGVLSALDPPLLAITVLLLSLATLVMGSATADFMYRFEAHLVNLAVALSVMLVVAQIPPLRLMQLALPFYAVGVVLLIGVELFGETSKGAQRWLNIGFTRIQPSEMLKISVPLMLAWYFHRHEAQLRVRDFLVAAVILLIPVLLIFHQPDLGTAILVLAAGVFVIFFAGLSWKLIIPVLTVGVIAIAALAAEGDAICADGVDWPGFKAYQRQRVCTLLDPTTDPRGSGFHIIQSSIAIGSGGVFGKGWREGTQTHLEFVPERHTDFIFAVMAEEFGLAGAVVLLCIYIAMIGRGLMIAARSPMLFGRLLAGAISLSFFTYAFVNMGMVTGLLPVVGVPLPFVSYGGTALVTLCIGLGLLMSIEAQRRRRQR</sequence>
<dbReference type="PANTHER" id="PTHR30474">
    <property type="entry name" value="CELL CYCLE PROTEIN"/>
    <property type="match status" value="1"/>
</dbReference>
<reference evidence="12 13" key="1">
    <citation type="journal article" date="2011" name="J. Bacteriol.">
        <title>Genome sequence of Methyloversatilis universalis FAM5T, a methylotrophic representative of the order Rhodocyclales.</title>
        <authorList>
            <person name="Kittichotirat W."/>
            <person name="Good N.M."/>
            <person name="Hall R."/>
            <person name="Bringel F."/>
            <person name="Lajus A."/>
            <person name="Medigue C."/>
            <person name="Smalley N.E."/>
            <person name="Beck D."/>
            <person name="Bumgarner R."/>
            <person name="Vuilleumier S."/>
            <person name="Kalyuzhnaya M.G."/>
        </authorList>
    </citation>
    <scope>NUCLEOTIDE SEQUENCE [LARGE SCALE GENOMIC DNA]</scope>
    <source>
        <strain evidence="13">ATCC BAA-1314 / JCM 13912 / FAM5</strain>
    </source>
</reference>
<dbReference type="GO" id="GO:0032153">
    <property type="term" value="C:cell division site"/>
    <property type="evidence" value="ECO:0007669"/>
    <property type="project" value="TreeGrafter"/>
</dbReference>
<comment type="catalytic activity">
    <reaction evidence="11">
        <text>[GlcNAc-(1-&gt;4)-Mur2Ac(oyl-L-Ala-gamma-D-Glu-L-Lys-D-Ala-D-Ala)](n)-di-trans,octa-cis-undecaprenyl diphosphate + beta-D-GlcNAc-(1-&gt;4)-Mur2Ac(oyl-L-Ala-gamma-D-Glu-L-Lys-D-Ala-D-Ala)-di-trans,octa-cis-undecaprenyl diphosphate = [GlcNAc-(1-&gt;4)-Mur2Ac(oyl-L-Ala-gamma-D-Glu-L-Lys-D-Ala-D-Ala)](n+1)-di-trans,octa-cis-undecaprenyl diphosphate + di-trans,octa-cis-undecaprenyl diphosphate + H(+)</text>
        <dbReference type="Rhea" id="RHEA:23708"/>
        <dbReference type="Rhea" id="RHEA-COMP:9602"/>
        <dbReference type="Rhea" id="RHEA-COMP:9603"/>
        <dbReference type="ChEBI" id="CHEBI:15378"/>
        <dbReference type="ChEBI" id="CHEBI:58405"/>
        <dbReference type="ChEBI" id="CHEBI:60033"/>
        <dbReference type="ChEBI" id="CHEBI:78435"/>
        <dbReference type="EC" id="2.4.99.28"/>
    </reaction>
</comment>
<keyword evidence="8 11" id="KW-1133">Transmembrane helix</keyword>